<protein>
    <submittedName>
        <fullName evidence="1">Uncharacterized protein</fullName>
    </submittedName>
</protein>
<dbReference type="AlphaFoldDB" id="A0A0F9G115"/>
<sequence length="64" mass="7171">MSNDKPTESIKLTRDEVLALLYFTKTAFSHIPWEHASRIMGASAIYKLDVALKILTKRGGHKNG</sequence>
<name>A0A0F9G115_9ZZZZ</name>
<comment type="caution">
    <text evidence="1">The sequence shown here is derived from an EMBL/GenBank/DDBJ whole genome shotgun (WGS) entry which is preliminary data.</text>
</comment>
<evidence type="ECO:0000313" key="1">
    <source>
        <dbReference type="EMBL" id="KKL92374.1"/>
    </source>
</evidence>
<gene>
    <name evidence="1" type="ORF">LCGC14_1885310</name>
</gene>
<dbReference type="EMBL" id="LAZR01019484">
    <property type="protein sequence ID" value="KKL92374.1"/>
    <property type="molecule type" value="Genomic_DNA"/>
</dbReference>
<accession>A0A0F9G115</accession>
<reference evidence="1" key="1">
    <citation type="journal article" date="2015" name="Nature">
        <title>Complex archaea that bridge the gap between prokaryotes and eukaryotes.</title>
        <authorList>
            <person name="Spang A."/>
            <person name="Saw J.H."/>
            <person name="Jorgensen S.L."/>
            <person name="Zaremba-Niedzwiedzka K."/>
            <person name="Martijn J."/>
            <person name="Lind A.E."/>
            <person name="van Eijk R."/>
            <person name="Schleper C."/>
            <person name="Guy L."/>
            <person name="Ettema T.J."/>
        </authorList>
    </citation>
    <scope>NUCLEOTIDE SEQUENCE</scope>
</reference>
<proteinExistence type="predicted"/>
<organism evidence="1">
    <name type="scientific">marine sediment metagenome</name>
    <dbReference type="NCBI Taxonomy" id="412755"/>
    <lineage>
        <taxon>unclassified sequences</taxon>
        <taxon>metagenomes</taxon>
        <taxon>ecological metagenomes</taxon>
    </lineage>
</organism>